<proteinExistence type="predicted"/>
<reference evidence="1" key="1">
    <citation type="journal article" date="2021" name="Proc. Natl. Acad. Sci. U.S.A.">
        <title>A Catalog of Tens of Thousands of Viruses from Human Metagenomes Reveals Hidden Associations with Chronic Diseases.</title>
        <authorList>
            <person name="Tisza M.J."/>
            <person name="Buck C.B."/>
        </authorList>
    </citation>
    <scope>NUCLEOTIDE SEQUENCE</scope>
    <source>
        <strain evidence="1">Ct7M529</strain>
    </source>
</reference>
<protein>
    <submittedName>
        <fullName evidence="1">Uncharacterized protein</fullName>
    </submittedName>
</protein>
<dbReference type="EMBL" id="BK014754">
    <property type="protein sequence ID" value="DAD74200.1"/>
    <property type="molecule type" value="Genomic_DNA"/>
</dbReference>
<accession>A0A8S5LWB4</accession>
<evidence type="ECO:0000313" key="1">
    <source>
        <dbReference type="EMBL" id="DAD74200.1"/>
    </source>
</evidence>
<name>A0A8S5LWB4_9CAUD</name>
<organism evidence="1">
    <name type="scientific">Herelleviridae sp. ct7M529</name>
    <dbReference type="NCBI Taxonomy" id="2826787"/>
    <lineage>
        <taxon>Viruses</taxon>
        <taxon>Duplodnaviria</taxon>
        <taxon>Heunggongvirae</taxon>
        <taxon>Uroviricota</taxon>
        <taxon>Caudoviricetes</taxon>
        <taxon>Herelleviridae</taxon>
    </lineage>
</organism>
<sequence>MNNNGDYGKSTWGERGYEFKFKNKETADKAYQRYKKLYDKRQESMENRGENMYMPRWNRDEFMANYASKVNDERNKYKENYYKHRTHDIVKDLVSEQTYMISYGAAKGMRKILEEVTPPWEEPQKFSIREARTMKFLNNKDYINSLDADSRQYIWDKIKEMYHGYKDVSGLSPAQAALLIAQEYFGS</sequence>